<feature type="compositionally biased region" description="Basic and acidic residues" evidence="2">
    <location>
        <begin position="255"/>
        <end position="267"/>
    </location>
</feature>
<dbReference type="InterPro" id="IPR025295">
    <property type="entry name" value="eCIS_core_dom"/>
</dbReference>
<feature type="coiled-coil region" evidence="1">
    <location>
        <begin position="620"/>
        <end position="654"/>
    </location>
</feature>
<feature type="coiled-coil region" evidence="1">
    <location>
        <begin position="468"/>
        <end position="509"/>
    </location>
</feature>
<feature type="region of interest" description="Disordered" evidence="2">
    <location>
        <begin position="355"/>
        <end position="374"/>
    </location>
</feature>
<evidence type="ECO:0000256" key="2">
    <source>
        <dbReference type="SAM" id="MobiDB-lite"/>
    </source>
</evidence>
<feature type="region of interest" description="Disordered" evidence="2">
    <location>
        <begin position="149"/>
        <end position="174"/>
    </location>
</feature>
<comment type="caution">
    <text evidence="4">The sequence shown here is derived from an EMBL/GenBank/DDBJ whole genome shotgun (WGS) entry which is preliminary data.</text>
</comment>
<protein>
    <submittedName>
        <fullName evidence="4">DUF4157 domain-containing protein</fullName>
    </submittedName>
</protein>
<evidence type="ECO:0000259" key="3">
    <source>
        <dbReference type="Pfam" id="PF13699"/>
    </source>
</evidence>
<feature type="domain" description="eCIS core" evidence="3">
    <location>
        <begin position="171"/>
        <end position="248"/>
    </location>
</feature>
<keyword evidence="1" id="KW-0175">Coiled coil</keyword>
<reference evidence="4 5" key="1">
    <citation type="submission" date="2021-01" db="EMBL/GenBank/DDBJ databases">
        <title>Chryseolinea sp. Jin1 Genome sequencing and assembly.</title>
        <authorList>
            <person name="Kim I."/>
        </authorList>
    </citation>
    <scope>NUCLEOTIDE SEQUENCE [LARGE SCALE GENOMIC DNA]</scope>
    <source>
        <strain evidence="4 5">Jin1</strain>
    </source>
</reference>
<feature type="region of interest" description="Disordered" evidence="2">
    <location>
        <begin position="1322"/>
        <end position="1344"/>
    </location>
</feature>
<sequence length="1344" mass="150476">MEHVAQPSSHSTPVRKPEQNFFGQKKDTPFFPPLIQPKLTIGPVNDPYEKEADAMADAVMRMPDADVSQVTSAPAGIQKKCAACEEEEHVHRQEALAKSATDAMVQRKCPACEEKEKKQSVQLKPAPGLAVQRQCSECEKEDAVQRKATAHSTLPDVSPSVYSTLQSGGSPMDRSTRSFMEARFGYDFAQVRIHNDAASHQSTADINALAYTHGHHVAFAAGQYQPGSATGRKLLAHELTHVIQQNGKTQQKSQEGIEQHNHHETAKPSEASKQVGDRTFTAPSHDAKPAAVVVQKKCAACDEEVHRKEASVSQPTPALRHASIATATPGLKKSALQEGKVVAAGIANGRAYAAGAPADTNRKNGSPSIPPLSRPMIGAVVQREDKKIRRQSEPIQVPSTDNAKEWESPVGQAFLWKNIDLRKIIYPQREDSLRAFLEIVKSFEEKGFLPGDATAQGDDLSKILEGDRVAIQTKLDEAKTERTDLKAEVQNGKEEVTRMEGELKVTEKNLRDLLKPGTAAQAANNARIKIEKGMKTLLDKIEWSQNNLNYLELKRYKLLSKDYLSQKNLFEKQKADAIEKRAKLSDDMKPVMEKYEELVGPLADAKASIIDQIDDQKQFNKKTAERLKAVEASLKQLDADMKRIMKAVEAVKKQGSPGGMTSKQKSDLSQWRMSHYRGVLKNMDHDALLHEIVDVFKKHQASNFFPPWVEYAIIHFSGMRYATAHGTWEKDPKSLLLLLKDVELNAGSDEDVLQRIGESSSDINKVDAAKLEALWVKLRKLVKSKNADKADKVKELAGKLRTQYIALSKLEKSTDDFGKVMEEIKKLEDDIEALQADFSDAEKNVVTKTRTEERQLLVGLFRTKARKKINALNAKQALGLLKEMHDKKQIPDFAWKEIATFTELRVGISENELVSKENKALKKVPVPPGQEEDFARWKAILEAWYKTNDPTAWREEQRKTLSVSIVTSLVCDQISSILQHSRGLSPAGGLRKNAMFYYNQAKLLAKDKAVPWDMKTVCPPAPSKPVFKRPGRLDDFSCGASIFWMKWSDLEITKPYAAFYEKNEAPVLKKIKELADKRKRLLKADPKKELAAVEKELADLNVKRKKMLEDRAKLTMFESQENRKNKPPFIPDNSNIVSSFPEDDLKLFDTETIYKEQKGNTQTTIADYEEASFEIKNGLIRNGWTYSINSDRIVNETKPKKGPPKKTFMESIMRVKPNPDLCPDGEKSCPLNFDNKPSAKLIKQWLVWQHQATVLFVRPPATVLTFDTSGTFDGTQIRGLSAREWSLDSLTGTKNVFVGFAPGNNMTMSYFLNEENLFGSDAVPAPDPAVQDPSKTYSDKKDNE</sequence>
<feature type="coiled-coil region" evidence="1">
    <location>
        <begin position="810"/>
        <end position="844"/>
    </location>
</feature>
<dbReference type="EMBL" id="JAERRB010000002">
    <property type="protein sequence ID" value="MBL0741123.1"/>
    <property type="molecule type" value="Genomic_DNA"/>
</dbReference>
<feature type="region of interest" description="Disordered" evidence="2">
    <location>
        <begin position="385"/>
        <end position="404"/>
    </location>
</feature>
<keyword evidence="5" id="KW-1185">Reference proteome</keyword>
<organism evidence="4 5">
    <name type="scientific">Chryseolinea lacunae</name>
    <dbReference type="NCBI Taxonomy" id="2801331"/>
    <lineage>
        <taxon>Bacteria</taxon>
        <taxon>Pseudomonadati</taxon>
        <taxon>Bacteroidota</taxon>
        <taxon>Cytophagia</taxon>
        <taxon>Cytophagales</taxon>
        <taxon>Fulvivirgaceae</taxon>
        <taxon>Chryseolinea</taxon>
    </lineage>
</organism>
<evidence type="ECO:0000313" key="5">
    <source>
        <dbReference type="Proteomes" id="UP000613030"/>
    </source>
</evidence>
<feature type="region of interest" description="Disordered" evidence="2">
    <location>
        <begin position="246"/>
        <end position="288"/>
    </location>
</feature>
<proteinExistence type="predicted"/>
<evidence type="ECO:0000256" key="1">
    <source>
        <dbReference type="SAM" id="Coils"/>
    </source>
</evidence>
<feature type="compositionally biased region" description="Low complexity" evidence="2">
    <location>
        <begin position="1322"/>
        <end position="1333"/>
    </location>
</feature>
<evidence type="ECO:0000313" key="4">
    <source>
        <dbReference type="EMBL" id="MBL0741123.1"/>
    </source>
</evidence>
<feature type="region of interest" description="Disordered" evidence="2">
    <location>
        <begin position="1"/>
        <end position="46"/>
    </location>
</feature>
<dbReference type="Pfam" id="PF13699">
    <property type="entry name" value="eCIS_core"/>
    <property type="match status" value="1"/>
</dbReference>
<accession>A0ABS1KNR2</accession>
<feature type="compositionally biased region" description="Polar residues" evidence="2">
    <location>
        <begin position="1"/>
        <end position="12"/>
    </location>
</feature>
<gene>
    <name evidence="4" type="ORF">JI741_07820</name>
</gene>
<name>A0ABS1KNR2_9BACT</name>
<dbReference type="Proteomes" id="UP000613030">
    <property type="component" value="Unassembled WGS sequence"/>
</dbReference>
<feature type="compositionally biased region" description="Polar residues" evidence="2">
    <location>
        <begin position="160"/>
        <end position="169"/>
    </location>
</feature>
<dbReference type="RefSeq" id="WP_202008485.1">
    <property type="nucleotide sequence ID" value="NZ_JAERRB010000002.1"/>
</dbReference>